<comment type="caution">
    <text evidence="2">The sequence shown here is derived from an EMBL/GenBank/DDBJ whole genome shotgun (WGS) entry which is preliminary data.</text>
</comment>
<feature type="coiled-coil region" evidence="1">
    <location>
        <begin position="24"/>
        <end position="79"/>
    </location>
</feature>
<keyword evidence="3" id="KW-1185">Reference proteome</keyword>
<gene>
    <name evidence="2" type="ORF">K5P26_08360</name>
</gene>
<evidence type="ECO:0000256" key="1">
    <source>
        <dbReference type="SAM" id="Coils"/>
    </source>
</evidence>
<dbReference type="EMBL" id="JAILXK010000001">
    <property type="protein sequence ID" value="MBY4637145.1"/>
    <property type="molecule type" value="Genomic_DNA"/>
</dbReference>
<sequence length="165" mass="18870">MHQWLGQALKENSDLIETEHARVLDRLRRDQDDIRERMKKAYLDHVDGKLDESLFARISEDYREDLKGLSREFDRLSEADHAYIDDGIALLGIAKDARRMFGEADFAGKRNILHHLLSNCSYKDGEVSVTFRKPFDIIVESLPKAKASEGASSAKIGKNRKWLPG</sequence>
<protein>
    <submittedName>
        <fullName evidence="2">Uncharacterized protein</fullName>
    </submittedName>
</protein>
<proteinExistence type="predicted"/>
<evidence type="ECO:0000313" key="3">
    <source>
        <dbReference type="Proteomes" id="UP001166571"/>
    </source>
</evidence>
<evidence type="ECO:0000313" key="2">
    <source>
        <dbReference type="EMBL" id="MBY4637145.1"/>
    </source>
</evidence>
<organism evidence="2 3">
    <name type="scientific">Sphingopyxis jiangsuensis</name>
    <dbReference type="NCBI Taxonomy" id="2871171"/>
    <lineage>
        <taxon>Bacteria</taxon>
        <taxon>Pseudomonadati</taxon>
        <taxon>Pseudomonadota</taxon>
        <taxon>Alphaproteobacteria</taxon>
        <taxon>Sphingomonadales</taxon>
        <taxon>Sphingomonadaceae</taxon>
        <taxon>Sphingopyxis</taxon>
    </lineage>
</organism>
<reference evidence="2" key="1">
    <citation type="submission" date="2021-08" db="EMBL/GenBank/DDBJ databases">
        <title>Sphingopyxis panaciterrulae sp. nov., isolated from the surface water of the Yellow Sea.</title>
        <authorList>
            <person name="Gao Z."/>
            <person name="Zhang D."/>
            <person name="Zhang A."/>
        </authorList>
    </citation>
    <scope>NUCLEOTIDE SEQUENCE</scope>
    <source>
        <strain evidence="2">XHP0097</strain>
    </source>
</reference>
<keyword evidence="1" id="KW-0175">Coiled coil</keyword>
<accession>A0ABS7MDP7</accession>
<dbReference type="RefSeq" id="WP_201924789.1">
    <property type="nucleotide sequence ID" value="NZ_JAERPO010000001.1"/>
</dbReference>
<name>A0ABS7MDP7_9SPHN</name>
<dbReference type="Proteomes" id="UP001166571">
    <property type="component" value="Unassembled WGS sequence"/>
</dbReference>